<organism evidence="1 2">
    <name type="scientific">Crocosphaera subtropica (strain ATCC 51142 / BH68)</name>
    <name type="common">Cyanothece sp. (strain ATCC 51142)</name>
    <dbReference type="NCBI Taxonomy" id="43989"/>
    <lineage>
        <taxon>Bacteria</taxon>
        <taxon>Bacillati</taxon>
        <taxon>Cyanobacteriota</taxon>
        <taxon>Cyanophyceae</taxon>
        <taxon>Oscillatoriophycideae</taxon>
        <taxon>Chroococcales</taxon>
        <taxon>Aphanothecaceae</taxon>
        <taxon>Crocosphaera</taxon>
        <taxon>Crocosphaera subtropica</taxon>
    </lineage>
</organism>
<dbReference type="KEGG" id="cyt:cce_3619"/>
<name>B1X0S8_CROS5</name>
<proteinExistence type="predicted"/>
<dbReference type="STRING" id="43989.cce_3619"/>
<protein>
    <submittedName>
        <fullName evidence="1">Uncharacterized protein</fullName>
    </submittedName>
</protein>
<dbReference type="eggNOG" id="COG4636">
    <property type="taxonomic scope" value="Bacteria"/>
</dbReference>
<evidence type="ECO:0000313" key="2">
    <source>
        <dbReference type="Proteomes" id="UP000001203"/>
    </source>
</evidence>
<dbReference type="PANTHER" id="PTHR33352">
    <property type="entry name" value="SLR1095 PROTEIN"/>
    <property type="match status" value="1"/>
</dbReference>
<accession>B1X0S8</accession>
<gene>
    <name evidence="1" type="ordered locus">cce_3619</name>
</gene>
<evidence type="ECO:0000313" key="1">
    <source>
        <dbReference type="EMBL" id="ACB52967.1"/>
    </source>
</evidence>
<dbReference type="AlphaFoldDB" id="B1X0S8"/>
<dbReference type="Proteomes" id="UP000001203">
    <property type="component" value="Chromosome circular"/>
</dbReference>
<reference evidence="1 2" key="1">
    <citation type="journal article" date="2008" name="Proc. Natl. Acad. Sci. U.S.A.">
        <title>The genome of Cyanothece 51142, a unicellular diazotrophic cyanobacterium important in the marine nitrogen cycle.</title>
        <authorList>
            <person name="Welsh E.A."/>
            <person name="Liberton M."/>
            <person name="Stoeckel J."/>
            <person name="Loh T."/>
            <person name="Elvitigala T."/>
            <person name="Wang C."/>
            <person name="Wollam A."/>
            <person name="Fulton R.S."/>
            <person name="Clifton S.W."/>
            <person name="Jacobs J.M."/>
            <person name="Aurora R."/>
            <person name="Ghosh B.K."/>
            <person name="Sherman L.A."/>
            <person name="Smith R.D."/>
            <person name="Wilson R.K."/>
            <person name="Pakrasi H.B."/>
        </authorList>
    </citation>
    <scope>NUCLEOTIDE SEQUENCE [LARGE SCALE GENOMIC DNA]</scope>
    <source>
        <strain evidence="2">ATCC 51142 / BH68</strain>
    </source>
</reference>
<dbReference type="HOGENOM" id="CLU_2878348_0_0_3"/>
<sequence length="63" mass="7543">MVSDTQKRPRKIWVVWGEGGKYSNIIIEILSDSTVNIDRTQNKGLYQHTFRTPEYFWFDLYSL</sequence>
<dbReference type="EMBL" id="CP000806">
    <property type="protein sequence ID" value="ACB52967.1"/>
    <property type="molecule type" value="Genomic_DNA"/>
</dbReference>
<keyword evidence="2" id="KW-1185">Reference proteome</keyword>
<dbReference type="PANTHER" id="PTHR33352:SF3">
    <property type="entry name" value="SLR1612 PROTEIN"/>
    <property type="match status" value="1"/>
</dbReference>